<gene>
    <name evidence="8" type="primary">LOC106805552</name>
</gene>
<keyword evidence="6" id="KW-0645">Protease</keyword>
<dbReference type="PANTHER" id="PTHR10514:SF27">
    <property type="entry name" value="ANGIOTENSIN-CONVERTING ENZYME"/>
    <property type="match status" value="1"/>
</dbReference>
<dbReference type="Gene3D" id="1.10.1370.30">
    <property type="match status" value="1"/>
</dbReference>
<sequence>MQNSRNYDELLDVWLRWRDAVGPQMRRSYARLVSLLNHVARSSGYSDQAEVWKELFDIPDLRSYVEQKWQRLRPLYLQLHAYARSKLRHLYGKNKVSEKGPIPAHILGNMWAQDWSSLYSLLAPYPGVELPDISSELQGQEYTADRIFHTAEDFYTSIGLEPMTKTFWKRSMLQKPAGRDVMCHGSAFNMHDWRGEDFRIKMCTEIDSSHFSTAHHEMGHIEYYMMYGDQPDLYQEGANPAFHEAVGDTILLSVSTPQHQSIIGLAAPSSHADNYEFQINYLMKMALRTVAFLPFGLLVDLWRWDVFEGVVTEEEWNEHWWNLREQYQGVRPPTARHSTDFDPGSKYHIPLNSKYISYFLSYQLQFQFHKALCAAAGHQGPLHTCDIYNSRASGDTMRRGLRLGCSRPWPDVLELMTGDRDMSPDALLEYYQPLMQWLQEHNAQQDIHVGW</sequence>
<accession>A0ABM1DRV9</accession>
<dbReference type="Proteomes" id="UP000695022">
    <property type="component" value="Unplaced"/>
</dbReference>
<organism evidence="7 8">
    <name type="scientific">Priapulus caudatus</name>
    <name type="common">Priapulid worm</name>
    <dbReference type="NCBI Taxonomy" id="37621"/>
    <lineage>
        <taxon>Eukaryota</taxon>
        <taxon>Metazoa</taxon>
        <taxon>Ecdysozoa</taxon>
        <taxon>Scalidophora</taxon>
        <taxon>Priapulida</taxon>
        <taxon>Priapulimorpha</taxon>
        <taxon>Priapulimorphida</taxon>
        <taxon>Priapulidae</taxon>
        <taxon>Priapulus</taxon>
    </lineage>
</organism>
<dbReference type="PRINTS" id="PR00791">
    <property type="entry name" value="PEPDIPTASEA"/>
</dbReference>
<dbReference type="InterPro" id="IPR001548">
    <property type="entry name" value="Peptidase_M2"/>
</dbReference>
<keyword evidence="4 6" id="KW-0325">Glycoprotein</keyword>
<keyword evidence="6" id="KW-0479">Metal-binding</keyword>
<dbReference type="PROSITE" id="PS52011">
    <property type="entry name" value="PEPTIDASE_M2"/>
    <property type="match status" value="1"/>
</dbReference>
<dbReference type="PANTHER" id="PTHR10514">
    <property type="entry name" value="ANGIOTENSIN-CONVERTING ENZYME"/>
    <property type="match status" value="1"/>
</dbReference>
<dbReference type="RefSeq" id="XP_014662680.1">
    <property type="nucleotide sequence ID" value="XM_014807194.1"/>
</dbReference>
<comment type="caution">
    <text evidence="5">Lacks conserved residue(s) required for the propagation of feature annotation.</text>
</comment>
<dbReference type="GeneID" id="106805552"/>
<keyword evidence="6" id="KW-0482">Metalloprotease</keyword>
<keyword evidence="6" id="KW-0862">Zinc</keyword>
<evidence type="ECO:0000256" key="1">
    <source>
        <dbReference type="ARBA" id="ARBA00008139"/>
    </source>
</evidence>
<name>A0ABM1DRV9_PRICU</name>
<dbReference type="Pfam" id="PF01401">
    <property type="entry name" value="Peptidase_M2"/>
    <property type="match status" value="1"/>
</dbReference>
<evidence type="ECO:0000256" key="5">
    <source>
        <dbReference type="PROSITE-ProRule" id="PRU01355"/>
    </source>
</evidence>
<dbReference type="SUPFAM" id="SSF55486">
    <property type="entry name" value="Metalloproteases ('zincins'), catalytic domain"/>
    <property type="match status" value="1"/>
</dbReference>
<dbReference type="EC" id="3.4.-.-" evidence="6"/>
<evidence type="ECO:0000256" key="3">
    <source>
        <dbReference type="ARBA" id="ARBA00023157"/>
    </source>
</evidence>
<proteinExistence type="inferred from homology"/>
<keyword evidence="3" id="KW-1015">Disulfide bond</keyword>
<reference evidence="8" key="1">
    <citation type="submission" date="2025-08" db="UniProtKB">
        <authorList>
            <consortium name="RefSeq"/>
        </authorList>
    </citation>
    <scope>IDENTIFICATION</scope>
</reference>
<keyword evidence="6" id="KW-0121">Carboxypeptidase</keyword>
<comment type="cofactor">
    <cofactor evidence="6">
        <name>Zn(2+)</name>
        <dbReference type="ChEBI" id="CHEBI:29105"/>
    </cofactor>
    <text evidence="6">Binds 1 zinc ion per subunit.</text>
</comment>
<dbReference type="CDD" id="cd06461">
    <property type="entry name" value="M2_ACE"/>
    <property type="match status" value="1"/>
</dbReference>
<evidence type="ECO:0000256" key="6">
    <source>
        <dbReference type="RuleBase" id="RU361144"/>
    </source>
</evidence>
<protein>
    <recommendedName>
        <fullName evidence="6">Angiotensin-converting enzyme</fullName>
        <ecNumber evidence="6">3.4.-.-</ecNumber>
    </recommendedName>
</protein>
<evidence type="ECO:0000313" key="7">
    <source>
        <dbReference type="Proteomes" id="UP000695022"/>
    </source>
</evidence>
<evidence type="ECO:0000256" key="4">
    <source>
        <dbReference type="ARBA" id="ARBA00023180"/>
    </source>
</evidence>
<keyword evidence="7" id="KW-1185">Reference proteome</keyword>
<keyword evidence="2" id="KW-0732">Signal</keyword>
<evidence type="ECO:0000256" key="2">
    <source>
        <dbReference type="ARBA" id="ARBA00022729"/>
    </source>
</evidence>
<evidence type="ECO:0000313" key="8">
    <source>
        <dbReference type="RefSeq" id="XP_014662680.1"/>
    </source>
</evidence>
<comment type="similarity">
    <text evidence="1 5 6">Belongs to the peptidase M2 family.</text>
</comment>
<keyword evidence="6" id="KW-0378">Hydrolase</keyword>